<organism evidence="3 4">
    <name type="scientific">Nocardioides dokdonensis FR1436</name>
    <dbReference type="NCBI Taxonomy" id="1300347"/>
    <lineage>
        <taxon>Bacteria</taxon>
        <taxon>Bacillati</taxon>
        <taxon>Actinomycetota</taxon>
        <taxon>Actinomycetes</taxon>
        <taxon>Propionibacteriales</taxon>
        <taxon>Nocardioidaceae</taxon>
        <taxon>Nocardioides</taxon>
    </lineage>
</organism>
<name>A0A1A9GNU4_9ACTN</name>
<evidence type="ECO:0000259" key="2">
    <source>
        <dbReference type="Pfam" id="PF13643"/>
    </source>
</evidence>
<dbReference type="KEGG" id="ndk:I601_3558"/>
<protein>
    <recommendedName>
        <fullName evidence="2">DUF4145 domain-containing protein</fullName>
    </recommendedName>
</protein>
<evidence type="ECO:0000256" key="1">
    <source>
        <dbReference type="SAM" id="MobiDB-lite"/>
    </source>
</evidence>
<dbReference type="InterPro" id="IPR025285">
    <property type="entry name" value="DUF4145"/>
</dbReference>
<dbReference type="Pfam" id="PF13643">
    <property type="entry name" value="DUF4145"/>
    <property type="match status" value="1"/>
</dbReference>
<dbReference type="AlphaFoldDB" id="A0A1A9GNU4"/>
<dbReference type="EMBL" id="CP015079">
    <property type="protein sequence ID" value="ANH39964.1"/>
    <property type="molecule type" value="Genomic_DNA"/>
</dbReference>
<reference evidence="3 4" key="1">
    <citation type="submission" date="2016-03" db="EMBL/GenBank/DDBJ databases">
        <title>Complete genome sequence of a soil Actinobacterium, Nocardioides dokdonensis FR1436.</title>
        <authorList>
            <person name="Kwon S.-K."/>
            <person name="Kim K."/>
            <person name="Kim J.F."/>
        </authorList>
    </citation>
    <scope>NUCLEOTIDE SEQUENCE [LARGE SCALE GENOMIC DNA]</scope>
    <source>
        <strain evidence="3 4">FR1436</strain>
    </source>
</reference>
<feature type="region of interest" description="Disordered" evidence="1">
    <location>
        <begin position="47"/>
        <end position="79"/>
    </location>
</feature>
<proteinExistence type="predicted"/>
<sequence>MGDLVESAHVVRQFGNDAAHGDLIEPPSHDETRDVLDIMDELLHQLFTTPERSKRLRASRQDRRGRATPEGGSEENLPR</sequence>
<feature type="domain" description="DUF4145" evidence="2">
    <location>
        <begin position="5"/>
        <end position="40"/>
    </location>
</feature>
<gene>
    <name evidence="3" type="ORF">I601_3558</name>
</gene>
<dbReference type="Proteomes" id="UP000077868">
    <property type="component" value="Chromosome"/>
</dbReference>
<evidence type="ECO:0000313" key="3">
    <source>
        <dbReference type="EMBL" id="ANH39964.1"/>
    </source>
</evidence>
<accession>A0A1A9GNU4</accession>
<keyword evidence="4" id="KW-1185">Reference proteome</keyword>
<dbReference type="PATRIC" id="fig|1300347.3.peg.3568"/>
<evidence type="ECO:0000313" key="4">
    <source>
        <dbReference type="Proteomes" id="UP000077868"/>
    </source>
</evidence>